<gene>
    <name evidence="2" type="ORF">H9S92_18610</name>
</gene>
<organism evidence="2 3">
    <name type="scientific">Neolewinella lacunae</name>
    <dbReference type="NCBI Taxonomy" id="1517758"/>
    <lineage>
        <taxon>Bacteria</taxon>
        <taxon>Pseudomonadati</taxon>
        <taxon>Bacteroidota</taxon>
        <taxon>Saprospiria</taxon>
        <taxon>Saprospirales</taxon>
        <taxon>Lewinellaceae</taxon>
        <taxon>Neolewinella</taxon>
    </lineage>
</organism>
<sequence length="92" mass="10137">MNNITGLTKSSGFPGFIAINILAFLQRALGPLSLFVVVSGYEPAQKEKKNLLWSKIFSVPPPGAAAVCWLERFLPQDALLDHQHWPDNGPLH</sequence>
<dbReference type="EMBL" id="JACSIT010000150">
    <property type="protein sequence ID" value="MBC6996190.1"/>
    <property type="molecule type" value="Genomic_DNA"/>
</dbReference>
<keyword evidence="1" id="KW-0812">Transmembrane</keyword>
<evidence type="ECO:0000313" key="2">
    <source>
        <dbReference type="EMBL" id="MBC6996190.1"/>
    </source>
</evidence>
<dbReference type="AlphaFoldDB" id="A0A923T903"/>
<proteinExistence type="predicted"/>
<keyword evidence="3" id="KW-1185">Reference proteome</keyword>
<dbReference type="RefSeq" id="WP_187468207.1">
    <property type="nucleotide sequence ID" value="NZ_JACSIT010000150.1"/>
</dbReference>
<protein>
    <submittedName>
        <fullName evidence="2">Uncharacterized protein</fullName>
    </submittedName>
</protein>
<accession>A0A923T903</accession>
<reference evidence="2" key="1">
    <citation type="submission" date="2020-08" db="EMBL/GenBank/DDBJ databases">
        <title>Lewinella bacteria from marine environments.</title>
        <authorList>
            <person name="Zhong Y."/>
        </authorList>
    </citation>
    <scope>NUCLEOTIDE SEQUENCE</scope>
    <source>
        <strain evidence="2">KCTC 42187</strain>
    </source>
</reference>
<keyword evidence="1" id="KW-1133">Transmembrane helix</keyword>
<evidence type="ECO:0000256" key="1">
    <source>
        <dbReference type="SAM" id="Phobius"/>
    </source>
</evidence>
<feature type="transmembrane region" description="Helical" evidence="1">
    <location>
        <begin position="16"/>
        <end position="41"/>
    </location>
</feature>
<name>A0A923T903_9BACT</name>
<dbReference type="Proteomes" id="UP000650081">
    <property type="component" value="Unassembled WGS sequence"/>
</dbReference>
<evidence type="ECO:0000313" key="3">
    <source>
        <dbReference type="Proteomes" id="UP000650081"/>
    </source>
</evidence>
<keyword evidence="1" id="KW-0472">Membrane</keyword>
<comment type="caution">
    <text evidence="2">The sequence shown here is derived from an EMBL/GenBank/DDBJ whole genome shotgun (WGS) entry which is preliminary data.</text>
</comment>